<evidence type="ECO:0000256" key="1">
    <source>
        <dbReference type="SAM" id="Phobius"/>
    </source>
</evidence>
<organism evidence="3 4">
    <name type="scientific">Allobranchiibius huperziae</name>
    <dbReference type="NCBI Taxonomy" id="1874116"/>
    <lineage>
        <taxon>Bacteria</taxon>
        <taxon>Bacillati</taxon>
        <taxon>Actinomycetota</taxon>
        <taxon>Actinomycetes</taxon>
        <taxon>Micrococcales</taxon>
        <taxon>Dermacoccaceae</taxon>
        <taxon>Allobranchiibius</taxon>
    </lineage>
</organism>
<dbReference type="PANTHER" id="PTHR34473:SF2">
    <property type="entry name" value="UPF0699 TRANSMEMBRANE PROTEIN YDBT"/>
    <property type="match status" value="1"/>
</dbReference>
<evidence type="ECO:0000313" key="3">
    <source>
        <dbReference type="EMBL" id="NYJ73678.1"/>
    </source>
</evidence>
<dbReference type="AlphaFoldDB" id="A0A853D9P2"/>
<sequence length="513" mass="55410">MTAPGGVGYIADIPEDGVWRRLSPRMLLIHPVREIIRFLPALVTVVFAGRSGGQNWWGLIVTAVAVGAGVARWLTTRYRFTDSQVQLRSGLLRRTTVSAPADRVRSVDVTASILHRALGLAEVKIGTAAGEKEMRLNGLTTREAADLRADLLHRSRAGGVELSKEPGPVEPERQHDDGADVELYRLDPSWLRYAPFGPSGLVAALAIFGLASQVVQDTGLDPTRSGALRDVSGAVLRAGTVLAVAVGVLVLLVVVVLLSLLAYALAFFGFRLTRSRGGETLHVARGLLTTRAVSLETRRLRGIELHEPIPLRWVGGARLRAVTTGLKGDDRGMSAMLAPPSPTAVIARTAGRVLRLPGELRIPLRQHGVAARRRRWGRAFGVSVLVAAVLLVVAWWMSSWWWVALAVLAIVLAWPLAVSRSTALRHQVTDRFVVGRSGAVRRTTFVIERGGVVALTTRQSLFQRRVGVCSVMLATAAGSGSYEILDVTTDRADEVLDEVSGGLSRQFRARPAN</sequence>
<dbReference type="Proteomes" id="UP000571817">
    <property type="component" value="Unassembled WGS sequence"/>
</dbReference>
<feature type="domain" description="YdbS-like PH" evidence="2">
    <location>
        <begin position="427"/>
        <end position="497"/>
    </location>
</feature>
<feature type="transmembrane region" description="Helical" evidence="1">
    <location>
        <begin position="193"/>
        <end position="215"/>
    </location>
</feature>
<dbReference type="PANTHER" id="PTHR34473">
    <property type="entry name" value="UPF0699 TRANSMEMBRANE PROTEIN YDBS"/>
    <property type="match status" value="1"/>
</dbReference>
<protein>
    <submittedName>
        <fullName evidence="3">Putative membrane protein</fullName>
    </submittedName>
</protein>
<dbReference type="InterPro" id="IPR014529">
    <property type="entry name" value="UCP026631"/>
</dbReference>
<feature type="transmembrane region" description="Helical" evidence="1">
    <location>
        <begin position="376"/>
        <end position="394"/>
    </location>
</feature>
<comment type="caution">
    <text evidence="3">The sequence shown here is derived from an EMBL/GenBank/DDBJ whole genome shotgun (WGS) entry which is preliminary data.</text>
</comment>
<keyword evidence="1" id="KW-0812">Transmembrane</keyword>
<dbReference type="Pfam" id="PF03703">
    <property type="entry name" value="bPH_2"/>
    <property type="match status" value="2"/>
</dbReference>
<keyword evidence="1" id="KW-0472">Membrane</keyword>
<name>A0A853D9P2_9MICO</name>
<feature type="transmembrane region" description="Helical" evidence="1">
    <location>
        <begin position="235"/>
        <end position="268"/>
    </location>
</feature>
<feature type="transmembrane region" description="Helical" evidence="1">
    <location>
        <begin position="56"/>
        <end position="74"/>
    </location>
</feature>
<feature type="transmembrane region" description="Helical" evidence="1">
    <location>
        <begin position="400"/>
        <end position="418"/>
    </location>
</feature>
<keyword evidence="4" id="KW-1185">Reference proteome</keyword>
<reference evidence="3 4" key="1">
    <citation type="submission" date="2020-07" db="EMBL/GenBank/DDBJ databases">
        <title>Sequencing the genomes of 1000 actinobacteria strains.</title>
        <authorList>
            <person name="Klenk H.-P."/>
        </authorList>
    </citation>
    <scope>NUCLEOTIDE SEQUENCE [LARGE SCALE GENOMIC DNA]</scope>
    <source>
        <strain evidence="3 4">DSM 29531</strain>
    </source>
</reference>
<dbReference type="EMBL" id="JACCFW010000001">
    <property type="protein sequence ID" value="NYJ73678.1"/>
    <property type="molecule type" value="Genomic_DNA"/>
</dbReference>
<accession>A0A853D9P2</accession>
<keyword evidence="1" id="KW-1133">Transmembrane helix</keyword>
<proteinExistence type="predicted"/>
<dbReference type="InterPro" id="IPR005182">
    <property type="entry name" value="YdbS-like_PH"/>
</dbReference>
<evidence type="ECO:0000313" key="4">
    <source>
        <dbReference type="Proteomes" id="UP000571817"/>
    </source>
</evidence>
<gene>
    <name evidence="3" type="ORF">HNR15_000641</name>
</gene>
<feature type="domain" description="YdbS-like PH" evidence="2">
    <location>
        <begin position="73"/>
        <end position="149"/>
    </location>
</feature>
<evidence type="ECO:0000259" key="2">
    <source>
        <dbReference type="Pfam" id="PF03703"/>
    </source>
</evidence>
<dbReference type="PIRSF" id="PIRSF026631">
    <property type="entry name" value="UCP026631"/>
    <property type="match status" value="1"/>
</dbReference>
<dbReference type="RefSeq" id="WP_179479075.1">
    <property type="nucleotide sequence ID" value="NZ_JACCFW010000001.1"/>
</dbReference>